<dbReference type="RefSeq" id="WP_193416166.1">
    <property type="nucleotide sequence ID" value="NZ_JADCNN020000009.1"/>
</dbReference>
<dbReference type="PROSITE" id="PS51257">
    <property type="entry name" value="PROKAR_LIPOPROTEIN"/>
    <property type="match status" value="1"/>
</dbReference>
<evidence type="ECO:0008006" key="3">
    <source>
        <dbReference type="Google" id="ProtNLM"/>
    </source>
</evidence>
<protein>
    <recommendedName>
        <fullName evidence="3">Lipoprotein</fullName>
    </recommendedName>
</protein>
<gene>
    <name evidence="1" type="ORF">IM700_012295</name>
</gene>
<accession>A0ABS2HA89</accession>
<proteinExistence type="predicted"/>
<evidence type="ECO:0000313" key="1">
    <source>
        <dbReference type="EMBL" id="MBM6996428.1"/>
    </source>
</evidence>
<sequence length="184" mass="21465">MRRKGLILYILIALVGCSNQQPGSIKTYDRPQNQSVGLSQERRAVISKDPQLVEMEEMKIMIRMVELLNSEIQNPVNAAMYLDTLNHVLEQEVRPSAIHLNQLGYPSVLQSLDRIVQSNTQAKVNLTKGQPAAQYQNQNYDQYQINLMNRQLQQSQELFREHKQFMDGIYKRMEQSHNNYMNNR</sequence>
<comment type="caution">
    <text evidence="1">The sequence shown here is derived from an EMBL/GenBank/DDBJ whole genome shotgun (WGS) entry which is preliminary data.</text>
</comment>
<dbReference type="Proteomes" id="UP001516620">
    <property type="component" value="Unassembled WGS sequence"/>
</dbReference>
<dbReference type="EMBL" id="JADCNN020000009">
    <property type="protein sequence ID" value="MBM6996428.1"/>
    <property type="molecule type" value="Genomic_DNA"/>
</dbReference>
<reference evidence="1 2" key="1">
    <citation type="submission" date="2021-01" db="EMBL/GenBank/DDBJ databases">
        <title>Paenibacillus sp.nov. isolated from the rhizosphere soil of tomato plant.</title>
        <authorList>
            <person name="Thin K.K."/>
            <person name="Zhang X."/>
            <person name="He S."/>
        </authorList>
    </citation>
    <scope>NUCLEOTIDE SEQUENCE [LARGE SCALE GENOMIC DNA]</scope>
    <source>
        <strain evidence="1 2">DXFW5</strain>
    </source>
</reference>
<evidence type="ECO:0000313" key="2">
    <source>
        <dbReference type="Proteomes" id="UP001516620"/>
    </source>
</evidence>
<name>A0ABS2HA89_9BACL</name>
<organism evidence="1 2">
    <name type="scientific">Paenibacillus rhizolycopersici</name>
    <dbReference type="NCBI Taxonomy" id="2780073"/>
    <lineage>
        <taxon>Bacteria</taxon>
        <taxon>Bacillati</taxon>
        <taxon>Bacillota</taxon>
        <taxon>Bacilli</taxon>
        <taxon>Bacillales</taxon>
        <taxon>Paenibacillaceae</taxon>
        <taxon>Paenibacillus</taxon>
    </lineage>
</organism>
<keyword evidence="2" id="KW-1185">Reference proteome</keyword>